<evidence type="ECO:0000313" key="2">
    <source>
        <dbReference type="Proteomes" id="UP001623660"/>
    </source>
</evidence>
<evidence type="ECO:0008006" key="3">
    <source>
        <dbReference type="Google" id="ProtNLM"/>
    </source>
</evidence>
<dbReference type="RefSeq" id="WP_406792557.1">
    <property type="nucleotide sequence ID" value="NZ_JBJHZX010000018.1"/>
</dbReference>
<dbReference type="Proteomes" id="UP001623660">
    <property type="component" value="Unassembled WGS sequence"/>
</dbReference>
<evidence type="ECO:0000313" key="1">
    <source>
        <dbReference type="EMBL" id="MFL0196445.1"/>
    </source>
</evidence>
<comment type="caution">
    <text evidence="1">The sequence shown here is derived from an EMBL/GenBank/DDBJ whole genome shotgun (WGS) entry which is preliminary data.</text>
</comment>
<dbReference type="EMBL" id="JBJHZX010000018">
    <property type="protein sequence ID" value="MFL0196445.1"/>
    <property type="molecule type" value="Genomic_DNA"/>
</dbReference>
<reference evidence="1 2" key="1">
    <citation type="submission" date="2024-11" db="EMBL/GenBank/DDBJ databases">
        <authorList>
            <person name="Heng Y.C."/>
            <person name="Lim A.C.H."/>
            <person name="Lee J.K.Y."/>
            <person name="Kittelmann S."/>
        </authorList>
    </citation>
    <scope>NUCLEOTIDE SEQUENCE [LARGE SCALE GENOMIC DNA]</scope>
    <source>
        <strain evidence="1 2">WILCCON 0269</strain>
    </source>
</reference>
<name>A0ABW8SKF1_9CLOT</name>
<protein>
    <recommendedName>
        <fullName evidence="3">Transposase</fullName>
    </recommendedName>
</protein>
<proteinExistence type="predicted"/>
<organism evidence="1 2">
    <name type="scientific">Candidatus Clostridium eludens</name>
    <dbReference type="NCBI Taxonomy" id="3381663"/>
    <lineage>
        <taxon>Bacteria</taxon>
        <taxon>Bacillati</taxon>
        <taxon>Bacillota</taxon>
        <taxon>Clostridia</taxon>
        <taxon>Eubacteriales</taxon>
        <taxon>Clostridiaceae</taxon>
        <taxon>Clostridium</taxon>
    </lineage>
</organism>
<accession>A0ABW8SKF1</accession>
<gene>
    <name evidence="1" type="ORF">ACJDU8_12890</name>
</gene>
<sequence>MEEREVQYDKKYKIGNTTIYIVFPKITSEENEKRKAKVIQMASVMAQDIIKEI</sequence>
<keyword evidence="2" id="KW-1185">Reference proteome</keyword>